<keyword evidence="7" id="KW-0443">Lipid metabolism</keyword>
<dbReference type="EMBL" id="CAFBPQ010000110">
    <property type="protein sequence ID" value="CAB5034351.1"/>
    <property type="molecule type" value="Genomic_DNA"/>
</dbReference>
<dbReference type="GO" id="GO:0046474">
    <property type="term" value="P:glycerophospholipid biosynthetic process"/>
    <property type="evidence" value="ECO:0007669"/>
    <property type="project" value="TreeGrafter"/>
</dbReference>
<dbReference type="PANTHER" id="PTHR14269">
    <property type="entry name" value="CDP-DIACYLGLYCEROL--GLYCEROL-3-PHOSPHATE 3-PHOSPHATIDYLTRANSFERASE-RELATED"/>
    <property type="match status" value="1"/>
</dbReference>
<dbReference type="Gene3D" id="1.20.120.1760">
    <property type="match status" value="1"/>
</dbReference>
<dbReference type="EMBL" id="CAFBMM010000046">
    <property type="protein sequence ID" value="CAB4909104.1"/>
    <property type="molecule type" value="Genomic_DNA"/>
</dbReference>
<evidence type="ECO:0000256" key="10">
    <source>
        <dbReference type="ARBA" id="ARBA00023264"/>
    </source>
</evidence>
<evidence type="ECO:0000256" key="4">
    <source>
        <dbReference type="ARBA" id="ARBA00022679"/>
    </source>
</evidence>
<evidence type="ECO:0000256" key="3">
    <source>
        <dbReference type="ARBA" id="ARBA00022516"/>
    </source>
</evidence>
<keyword evidence="5 11" id="KW-0812">Transmembrane</keyword>
<evidence type="ECO:0000256" key="9">
    <source>
        <dbReference type="ARBA" id="ARBA00023209"/>
    </source>
</evidence>
<reference evidence="12" key="1">
    <citation type="submission" date="2020-05" db="EMBL/GenBank/DDBJ databases">
        <authorList>
            <person name="Chiriac C."/>
            <person name="Salcher M."/>
            <person name="Ghai R."/>
            <person name="Kavagutti S V."/>
        </authorList>
    </citation>
    <scope>NUCLEOTIDE SEQUENCE</scope>
</reference>
<evidence type="ECO:0000313" key="13">
    <source>
        <dbReference type="EMBL" id="CAB4909104.1"/>
    </source>
</evidence>
<keyword evidence="8 11" id="KW-0472">Membrane</keyword>
<dbReference type="InterPro" id="IPR048254">
    <property type="entry name" value="CDP_ALCOHOL_P_TRANSF_CS"/>
</dbReference>
<feature type="transmembrane region" description="Helical" evidence="11">
    <location>
        <begin position="85"/>
        <end position="109"/>
    </location>
</feature>
<dbReference type="InterPro" id="IPR043130">
    <property type="entry name" value="CDP-OH_PTrfase_TM_dom"/>
</dbReference>
<dbReference type="AlphaFoldDB" id="A0A6J6QNF9"/>
<evidence type="ECO:0000256" key="8">
    <source>
        <dbReference type="ARBA" id="ARBA00023136"/>
    </source>
</evidence>
<dbReference type="PIRSF" id="PIRSF000847">
    <property type="entry name" value="Phos_ph_gly_syn"/>
    <property type="match status" value="1"/>
</dbReference>
<evidence type="ECO:0000256" key="2">
    <source>
        <dbReference type="ARBA" id="ARBA00010441"/>
    </source>
</evidence>
<keyword evidence="10" id="KW-1208">Phospholipid metabolism</keyword>
<comment type="similarity">
    <text evidence="2">Belongs to the CDP-alcohol phosphatidyltransferase class-I family.</text>
</comment>
<dbReference type="GO" id="GO:0008444">
    <property type="term" value="F:CDP-diacylglycerol-glycerol-3-phosphate 3-phosphatidyltransferase activity"/>
    <property type="evidence" value="ECO:0007669"/>
    <property type="project" value="InterPro"/>
</dbReference>
<evidence type="ECO:0000256" key="5">
    <source>
        <dbReference type="ARBA" id="ARBA00022692"/>
    </source>
</evidence>
<evidence type="ECO:0000313" key="15">
    <source>
        <dbReference type="EMBL" id="CAB5034351.1"/>
    </source>
</evidence>
<evidence type="ECO:0000313" key="14">
    <source>
        <dbReference type="EMBL" id="CAB4983871.1"/>
    </source>
</evidence>
<feature type="transmembrane region" description="Helical" evidence="11">
    <location>
        <begin position="15"/>
        <end position="38"/>
    </location>
</feature>
<dbReference type="EMBL" id="CAFBOF010000035">
    <property type="protein sequence ID" value="CAB4983871.1"/>
    <property type="molecule type" value="Genomic_DNA"/>
</dbReference>
<organism evidence="12">
    <name type="scientific">freshwater metagenome</name>
    <dbReference type="NCBI Taxonomy" id="449393"/>
    <lineage>
        <taxon>unclassified sequences</taxon>
        <taxon>metagenomes</taxon>
        <taxon>ecological metagenomes</taxon>
    </lineage>
</organism>
<evidence type="ECO:0000256" key="1">
    <source>
        <dbReference type="ARBA" id="ARBA00004141"/>
    </source>
</evidence>
<dbReference type="GO" id="GO:0016020">
    <property type="term" value="C:membrane"/>
    <property type="evidence" value="ECO:0007669"/>
    <property type="project" value="UniProtKB-SubCell"/>
</dbReference>
<dbReference type="EMBL" id="CAEZYK010000002">
    <property type="protein sequence ID" value="CAB4712336.1"/>
    <property type="molecule type" value="Genomic_DNA"/>
</dbReference>
<evidence type="ECO:0000256" key="6">
    <source>
        <dbReference type="ARBA" id="ARBA00022989"/>
    </source>
</evidence>
<comment type="subcellular location">
    <subcellularLocation>
        <location evidence="1">Membrane</location>
        <topology evidence="1">Multi-pass membrane protein</topology>
    </subcellularLocation>
</comment>
<dbReference type="InterPro" id="IPR000462">
    <property type="entry name" value="CDP-OH_P_trans"/>
</dbReference>
<keyword evidence="9" id="KW-0594">Phospholipid biosynthesis</keyword>
<dbReference type="NCBIfam" id="TIGR00560">
    <property type="entry name" value="pgsA"/>
    <property type="match status" value="1"/>
</dbReference>
<sequence>MNQPSPRATRFGETAIFTLANLVTLARLVLAIPVLVLMLDQGANWLTYAGWAVLAFSDRLDGYLARREGTTRSGAFLDPMADKVMVLGGFIVLGINGDFAWIAVAIVVLREVSVSIYRVVAARRGVSLPALRLGKWKAAVQYFAVGFVLFPPTADIIWFQQIWLWSAVALSVVSGIEIIRAGWGPNKSTGPYPAL</sequence>
<keyword evidence="3" id="KW-0444">Lipid biosynthesis</keyword>
<protein>
    <submittedName>
        <fullName evidence="12">Unannotated protein</fullName>
    </submittedName>
</protein>
<gene>
    <name evidence="12" type="ORF">UFOPK2683_00069</name>
    <name evidence="13" type="ORF">UFOPK3605_00976</name>
    <name evidence="14" type="ORF">UFOPK3897_01276</name>
    <name evidence="15" type="ORF">UFOPK4121_01718</name>
</gene>
<keyword evidence="6 11" id="KW-1133">Transmembrane helix</keyword>
<keyword evidence="4" id="KW-0808">Transferase</keyword>
<dbReference type="InterPro" id="IPR004570">
    <property type="entry name" value="Phosphatidylglycerol_P_synth"/>
</dbReference>
<evidence type="ECO:0000256" key="7">
    <source>
        <dbReference type="ARBA" id="ARBA00023098"/>
    </source>
</evidence>
<dbReference type="PROSITE" id="PS00379">
    <property type="entry name" value="CDP_ALCOHOL_P_TRANSF"/>
    <property type="match status" value="1"/>
</dbReference>
<proteinExistence type="inferred from homology"/>
<evidence type="ECO:0000256" key="11">
    <source>
        <dbReference type="SAM" id="Phobius"/>
    </source>
</evidence>
<evidence type="ECO:0000313" key="12">
    <source>
        <dbReference type="EMBL" id="CAB4712336.1"/>
    </source>
</evidence>
<accession>A0A6J6QNF9</accession>
<dbReference type="PANTHER" id="PTHR14269:SF11">
    <property type="entry name" value="CDP-DIACYLGLYCEROL--GLYCEROL-3-PHOSPHATE 3-PHOSPHATIDYLTRANSFERASE"/>
    <property type="match status" value="1"/>
</dbReference>
<dbReference type="InterPro" id="IPR050324">
    <property type="entry name" value="CDP-alcohol_PTase-I"/>
</dbReference>
<name>A0A6J6QNF9_9ZZZZ</name>
<dbReference type="Pfam" id="PF01066">
    <property type="entry name" value="CDP-OH_P_transf"/>
    <property type="match status" value="1"/>
</dbReference>